<proteinExistence type="predicted"/>
<name>A0ABY2RZZ5_9PSEU</name>
<feature type="region of interest" description="Disordered" evidence="1">
    <location>
        <begin position="134"/>
        <end position="167"/>
    </location>
</feature>
<evidence type="ECO:0000313" key="3">
    <source>
        <dbReference type="EMBL" id="TKG66945.1"/>
    </source>
</evidence>
<keyword evidence="4" id="KW-1185">Reference proteome</keyword>
<dbReference type="RefSeq" id="WP_137096119.1">
    <property type="nucleotide sequence ID" value="NZ_SWMS01000014.1"/>
</dbReference>
<dbReference type="Pfam" id="PF24623">
    <property type="entry name" value="Phage_zn_bind_8"/>
    <property type="match status" value="1"/>
</dbReference>
<gene>
    <name evidence="3" type="ORF">FCN18_23835</name>
</gene>
<dbReference type="EMBL" id="SWMS01000014">
    <property type="protein sequence ID" value="TKG66945.1"/>
    <property type="molecule type" value="Genomic_DNA"/>
</dbReference>
<organism evidence="3 4">
    <name type="scientific">Prauserella endophytica</name>
    <dbReference type="NCBI Taxonomy" id="1592324"/>
    <lineage>
        <taxon>Bacteria</taxon>
        <taxon>Bacillati</taxon>
        <taxon>Actinomycetota</taxon>
        <taxon>Actinomycetes</taxon>
        <taxon>Pseudonocardiales</taxon>
        <taxon>Pseudonocardiaceae</taxon>
        <taxon>Prauserella</taxon>
        <taxon>Prauserella coralliicola group</taxon>
    </lineage>
</organism>
<reference evidence="3 4" key="1">
    <citation type="journal article" date="2015" name="Antonie Van Leeuwenhoek">
        <title>Prauserella endophytica sp. nov., an endophytic actinobacterium isolated from Tamarix taklamakanensis.</title>
        <authorList>
            <person name="Liu J.M."/>
            <person name="Habden X."/>
            <person name="Guo L."/>
            <person name="Tuo L."/>
            <person name="Jiang Z.K."/>
            <person name="Liu S.W."/>
            <person name="Liu X.F."/>
            <person name="Chen L."/>
            <person name="Li R.F."/>
            <person name="Zhang Y.Q."/>
            <person name="Sun C.H."/>
        </authorList>
    </citation>
    <scope>NUCLEOTIDE SEQUENCE [LARGE SCALE GENOMIC DNA]</scope>
    <source>
        <strain evidence="3 4">CGMCC 4.7182</strain>
    </source>
</reference>
<accession>A0ABY2RZZ5</accession>
<evidence type="ECO:0000256" key="1">
    <source>
        <dbReference type="SAM" id="MobiDB-lite"/>
    </source>
</evidence>
<feature type="compositionally biased region" description="Low complexity" evidence="1">
    <location>
        <begin position="158"/>
        <end position="167"/>
    </location>
</feature>
<comment type="caution">
    <text evidence="3">The sequence shown here is derived from an EMBL/GenBank/DDBJ whole genome shotgun (WGS) entry which is preliminary data.</text>
</comment>
<sequence>MTREEVAQLLAAAATIDPRAPQPGELVLRIWTGMLADVPMKAAERALWAHYRQTRETIQPADIVNWWRELRRHAPEERERPPFDPELIHRGVDRVMAALAARKGLELEAAESEAGARRLLRSVECPHCKAPVGQPCVQPHTGEPLTKRPAHPAREDAALAASADLHA</sequence>
<feature type="domain" description="DNA-binding phage zinc finger" evidence="2">
    <location>
        <begin position="113"/>
        <end position="163"/>
    </location>
</feature>
<dbReference type="Proteomes" id="UP000309992">
    <property type="component" value="Unassembled WGS sequence"/>
</dbReference>
<protein>
    <recommendedName>
        <fullName evidence="2">DNA-binding phage zinc finger domain-containing protein</fullName>
    </recommendedName>
</protein>
<dbReference type="InterPro" id="IPR056911">
    <property type="entry name" value="Phage_Znf_bind_put"/>
</dbReference>
<evidence type="ECO:0000259" key="2">
    <source>
        <dbReference type="Pfam" id="PF24623"/>
    </source>
</evidence>
<evidence type="ECO:0000313" key="4">
    <source>
        <dbReference type="Proteomes" id="UP000309992"/>
    </source>
</evidence>